<keyword evidence="4" id="KW-1185">Reference proteome</keyword>
<dbReference type="InterPro" id="IPR029058">
    <property type="entry name" value="AB_hydrolase_fold"/>
</dbReference>
<dbReference type="InterPro" id="IPR049492">
    <property type="entry name" value="BD-FAE-like_dom"/>
</dbReference>
<dbReference type="Gene3D" id="3.40.50.1820">
    <property type="entry name" value="alpha/beta hydrolase"/>
    <property type="match status" value="1"/>
</dbReference>
<dbReference type="GO" id="GO:0016787">
    <property type="term" value="F:hydrolase activity"/>
    <property type="evidence" value="ECO:0007669"/>
    <property type="project" value="UniProtKB-KW"/>
</dbReference>
<evidence type="ECO:0000313" key="3">
    <source>
        <dbReference type="EMBL" id="PCE42538.1"/>
    </source>
</evidence>
<dbReference type="InterPro" id="IPR050300">
    <property type="entry name" value="GDXG_lipolytic_enzyme"/>
</dbReference>
<evidence type="ECO:0000256" key="1">
    <source>
        <dbReference type="ARBA" id="ARBA00022801"/>
    </source>
</evidence>
<dbReference type="Pfam" id="PF20434">
    <property type="entry name" value="BD-FAE"/>
    <property type="match status" value="1"/>
</dbReference>
<keyword evidence="1 3" id="KW-0378">Hydrolase</keyword>
<dbReference type="Proteomes" id="UP000218934">
    <property type="component" value="Unassembled WGS sequence"/>
</dbReference>
<gene>
    <name evidence="3" type="ORF">COO09_08955</name>
</gene>
<dbReference type="PANTHER" id="PTHR48081">
    <property type="entry name" value="AB HYDROLASE SUPERFAMILY PROTEIN C4A8.06C"/>
    <property type="match status" value="1"/>
</dbReference>
<dbReference type="SUPFAM" id="SSF53474">
    <property type="entry name" value="alpha/beta-Hydrolases"/>
    <property type="match status" value="1"/>
</dbReference>
<dbReference type="EMBL" id="NWUF01000007">
    <property type="protein sequence ID" value="PCE42538.1"/>
    <property type="molecule type" value="Genomic_DNA"/>
</dbReference>
<dbReference type="OrthoDB" id="9806180at2"/>
<dbReference type="AlphaFoldDB" id="A0A2A4FXW2"/>
<reference evidence="3 4" key="1">
    <citation type="submission" date="2017-09" db="EMBL/GenBank/DDBJ databases">
        <title>The Catabolism of 3,6-Dichlorosalicylic acid is Initiated by the Cytochrome P450 Monooxygenase DsmABC in Rhizorhabdus dicambivorans Ndbn-20.</title>
        <authorList>
            <person name="Na L."/>
        </authorList>
    </citation>
    <scope>NUCLEOTIDE SEQUENCE [LARGE SCALE GENOMIC DNA]</scope>
    <source>
        <strain evidence="3 4">Ndbn-20m</strain>
    </source>
</reference>
<sequence>MLEQKVSFDVEDVEYLRHGDLGLLARLYRPAAVDRGAAVIEVHGGAWSKFDRTRGRHLHEALAARGIFVMAIDFRQGADHPHPASVQDINYAIRWLKRNSDAFGVDPDRIALSGNSTGGHLAMLTAMRSSRSEYAALMLPGDLSQPDASVRAVVMLWPVINPLSRYRFAQMKCLDVEPPYWARDIVQCHDGYWRTEERMAEANPMLILDRGEPVTLPPALWIRASGDDVHDYRDPDGSFDGLEAERFVSLYQAAGGRLDLRVFDAPMMFTTVHPTLPESAAALDQIGDFVLEHTAPPRS</sequence>
<dbReference type="RefSeq" id="WP_139114683.1">
    <property type="nucleotide sequence ID" value="NZ_CP023449.1"/>
</dbReference>
<organism evidence="3 4">
    <name type="scientific">Rhizorhabdus dicambivorans</name>
    <dbReference type="NCBI Taxonomy" id="1850238"/>
    <lineage>
        <taxon>Bacteria</taxon>
        <taxon>Pseudomonadati</taxon>
        <taxon>Pseudomonadota</taxon>
        <taxon>Alphaproteobacteria</taxon>
        <taxon>Sphingomonadales</taxon>
        <taxon>Sphingomonadaceae</taxon>
        <taxon>Rhizorhabdus</taxon>
    </lineage>
</organism>
<evidence type="ECO:0000313" key="4">
    <source>
        <dbReference type="Proteomes" id="UP000218934"/>
    </source>
</evidence>
<protein>
    <submittedName>
        <fullName evidence="3">Alpha/beta hydrolase</fullName>
    </submittedName>
</protein>
<proteinExistence type="predicted"/>
<feature type="domain" description="BD-FAE-like" evidence="2">
    <location>
        <begin position="36"/>
        <end position="161"/>
    </location>
</feature>
<evidence type="ECO:0000259" key="2">
    <source>
        <dbReference type="Pfam" id="PF20434"/>
    </source>
</evidence>
<accession>A0A2A4FXW2</accession>
<comment type="caution">
    <text evidence="3">The sequence shown here is derived from an EMBL/GenBank/DDBJ whole genome shotgun (WGS) entry which is preliminary data.</text>
</comment>
<name>A0A2A4FXW2_9SPHN</name>